<feature type="transmembrane region" description="Helical" evidence="6">
    <location>
        <begin position="146"/>
        <end position="169"/>
    </location>
</feature>
<dbReference type="PANTHER" id="PTHR43483:SF3">
    <property type="entry name" value="MEMBRANE TRANSPORTER PROTEIN HI_0806-RELATED"/>
    <property type="match status" value="1"/>
</dbReference>
<dbReference type="GO" id="GO:0005886">
    <property type="term" value="C:plasma membrane"/>
    <property type="evidence" value="ECO:0007669"/>
    <property type="project" value="UniProtKB-SubCell"/>
</dbReference>
<accession>A0A2S7UUL8</accession>
<keyword evidence="8" id="KW-1185">Reference proteome</keyword>
<feature type="transmembrane region" description="Helical" evidence="6">
    <location>
        <begin position="181"/>
        <end position="201"/>
    </location>
</feature>
<feature type="transmembrane region" description="Helical" evidence="6">
    <location>
        <begin position="109"/>
        <end position="126"/>
    </location>
</feature>
<dbReference type="Pfam" id="PF01925">
    <property type="entry name" value="TauE"/>
    <property type="match status" value="1"/>
</dbReference>
<keyword evidence="3 6" id="KW-0812">Transmembrane</keyword>
<dbReference type="Proteomes" id="UP000239007">
    <property type="component" value="Unassembled WGS sequence"/>
</dbReference>
<dbReference type="AlphaFoldDB" id="A0A2S7UUL8"/>
<evidence type="ECO:0000256" key="6">
    <source>
        <dbReference type="RuleBase" id="RU363041"/>
    </source>
</evidence>
<comment type="similarity">
    <text evidence="2 6">Belongs to the 4-toluene sulfonate uptake permease (TSUP) (TC 2.A.102) family.</text>
</comment>
<dbReference type="InterPro" id="IPR002781">
    <property type="entry name" value="TM_pro_TauE-like"/>
</dbReference>
<keyword evidence="5 6" id="KW-0472">Membrane</keyword>
<organism evidence="7 8">
    <name type="scientific">Psychrosphaera saromensis</name>
    <dbReference type="NCBI Taxonomy" id="716813"/>
    <lineage>
        <taxon>Bacteria</taxon>
        <taxon>Pseudomonadati</taxon>
        <taxon>Pseudomonadota</taxon>
        <taxon>Gammaproteobacteria</taxon>
        <taxon>Alteromonadales</taxon>
        <taxon>Pseudoalteromonadaceae</taxon>
        <taxon>Psychrosphaera</taxon>
    </lineage>
</organism>
<keyword evidence="4 6" id="KW-1133">Transmembrane helix</keyword>
<feature type="transmembrane region" description="Helical" evidence="6">
    <location>
        <begin position="216"/>
        <end position="235"/>
    </location>
</feature>
<keyword evidence="6" id="KW-1003">Cell membrane</keyword>
<comment type="caution">
    <text evidence="7">The sequence shown here is derived from an EMBL/GenBank/DDBJ whole genome shotgun (WGS) entry which is preliminary data.</text>
</comment>
<evidence type="ECO:0000256" key="1">
    <source>
        <dbReference type="ARBA" id="ARBA00004141"/>
    </source>
</evidence>
<feature type="transmembrane region" description="Helical" evidence="6">
    <location>
        <begin position="6"/>
        <end position="39"/>
    </location>
</feature>
<evidence type="ECO:0000313" key="7">
    <source>
        <dbReference type="EMBL" id="PQJ53686.1"/>
    </source>
</evidence>
<sequence length="268" mass="28160">MLLEILYIAPILGIIAGFLSGLLGIGGGIVLVPALLYLLPLLPQVNSDNVAIIAVATSLMTIVVTAFSSAKSHYKRGNLHKEITLPIAVAVAISSVVAPYVAIWMGSSLLTSVFAILLFVLALQIVTGRKTNADVDKLPSNKVLAFGGLFTGFLAAIAGLGGGAILVPYLTVVGVNIRKSIGAAAACGMIVAIFGSVSYFISGHGWTDSNQFAGYVHWPTALVIMLFSYFTAPLGVKVGHKLNQVQLKRVFAIFMMVVATKLLFDQLA</sequence>
<reference evidence="7 8" key="1">
    <citation type="submission" date="2016-12" db="EMBL/GenBank/DDBJ databases">
        <title>Diversity of luminous bacteria.</title>
        <authorList>
            <person name="Yoshizawa S."/>
            <person name="Kogure K."/>
        </authorList>
    </citation>
    <scope>NUCLEOTIDE SEQUENCE [LARGE SCALE GENOMIC DNA]</scope>
    <source>
        <strain evidence="7 8">SA4-48</strain>
    </source>
</reference>
<dbReference type="EMBL" id="MSCH01000003">
    <property type="protein sequence ID" value="PQJ53686.1"/>
    <property type="molecule type" value="Genomic_DNA"/>
</dbReference>
<evidence type="ECO:0000313" key="8">
    <source>
        <dbReference type="Proteomes" id="UP000239007"/>
    </source>
</evidence>
<evidence type="ECO:0000256" key="2">
    <source>
        <dbReference type="ARBA" id="ARBA00009142"/>
    </source>
</evidence>
<evidence type="ECO:0000256" key="3">
    <source>
        <dbReference type="ARBA" id="ARBA00022692"/>
    </source>
</evidence>
<dbReference type="PANTHER" id="PTHR43483">
    <property type="entry name" value="MEMBRANE TRANSPORTER PROTEIN HI_0806-RELATED"/>
    <property type="match status" value="1"/>
</dbReference>
<feature type="transmembrane region" description="Helical" evidence="6">
    <location>
        <begin position="51"/>
        <end position="71"/>
    </location>
</feature>
<protein>
    <recommendedName>
        <fullName evidence="6">Probable membrane transporter protein</fullName>
    </recommendedName>
</protein>
<evidence type="ECO:0000256" key="4">
    <source>
        <dbReference type="ARBA" id="ARBA00022989"/>
    </source>
</evidence>
<feature type="transmembrane region" description="Helical" evidence="6">
    <location>
        <begin position="83"/>
        <end position="102"/>
    </location>
</feature>
<evidence type="ECO:0000256" key="5">
    <source>
        <dbReference type="ARBA" id="ARBA00023136"/>
    </source>
</evidence>
<comment type="subcellular location">
    <subcellularLocation>
        <location evidence="6">Cell membrane</location>
        <topology evidence="6">Multi-pass membrane protein</topology>
    </subcellularLocation>
    <subcellularLocation>
        <location evidence="1">Membrane</location>
        <topology evidence="1">Multi-pass membrane protein</topology>
    </subcellularLocation>
</comment>
<name>A0A2S7UUL8_9GAMM</name>
<gene>
    <name evidence="7" type="ORF">BTO11_08400</name>
</gene>
<dbReference type="OrthoDB" id="457670at2"/>
<proteinExistence type="inferred from homology"/>